<organism evidence="8 9">
    <name type="scientific">Paenibacillus yonginensis</name>
    <dbReference type="NCBI Taxonomy" id="1462996"/>
    <lineage>
        <taxon>Bacteria</taxon>
        <taxon>Bacillati</taxon>
        <taxon>Bacillota</taxon>
        <taxon>Bacilli</taxon>
        <taxon>Bacillales</taxon>
        <taxon>Paenibacillaceae</taxon>
        <taxon>Paenibacillus</taxon>
    </lineage>
</organism>
<keyword evidence="2 7" id="KW-0699">rRNA-binding</keyword>
<dbReference type="FunFam" id="3.30.420.100:FF:000001">
    <property type="entry name" value="50S ribosomal protein L18"/>
    <property type="match status" value="1"/>
</dbReference>
<dbReference type="GO" id="GO:0008097">
    <property type="term" value="F:5S rRNA binding"/>
    <property type="evidence" value="ECO:0007669"/>
    <property type="project" value="TreeGrafter"/>
</dbReference>
<evidence type="ECO:0000256" key="1">
    <source>
        <dbReference type="ARBA" id="ARBA00007116"/>
    </source>
</evidence>
<dbReference type="GO" id="GO:0003735">
    <property type="term" value="F:structural constituent of ribosome"/>
    <property type="evidence" value="ECO:0007669"/>
    <property type="project" value="InterPro"/>
</dbReference>
<evidence type="ECO:0000256" key="6">
    <source>
        <dbReference type="ARBA" id="ARBA00035197"/>
    </source>
</evidence>
<dbReference type="Proteomes" id="UP000092573">
    <property type="component" value="Chromosome"/>
</dbReference>
<reference evidence="8 9" key="1">
    <citation type="submission" date="2016-01" db="EMBL/GenBank/DDBJ databases">
        <title>Complete Genome Sequence of Paenibacillus yonginensis DCY84, a novel Plant Growth-Promoting Bacteria with Elicitation of Induced Systemic Resistance.</title>
        <authorList>
            <person name="Kim Y.J."/>
            <person name="Yang D.C."/>
            <person name="Sukweenadhi J."/>
        </authorList>
    </citation>
    <scope>NUCLEOTIDE SEQUENCE [LARGE SCALE GENOMIC DNA]</scope>
    <source>
        <strain evidence="8 9">DCY84</strain>
    </source>
</reference>
<dbReference type="STRING" id="1462996.AWM70_16530"/>
<sequence>MKLMITKGDKNKARLKRHLRVRKKVQGTAERPRLNVYRSEKHIYAQLIDDVAGVTLASASTVDKELASEIGNGANVESARKVGSLIAKRAQDKGVKVVVFDRGGYLYHGRIQALADAAREAGLEF</sequence>
<dbReference type="Gene3D" id="3.30.420.100">
    <property type="match status" value="1"/>
</dbReference>
<name>A0A1B1N3L3_9BACL</name>
<evidence type="ECO:0000313" key="8">
    <source>
        <dbReference type="EMBL" id="ANS75985.1"/>
    </source>
</evidence>
<dbReference type="HAMAP" id="MF_01337_B">
    <property type="entry name" value="Ribosomal_uL18_B"/>
    <property type="match status" value="1"/>
</dbReference>
<evidence type="ECO:0000256" key="7">
    <source>
        <dbReference type="HAMAP-Rule" id="MF_01337"/>
    </source>
</evidence>
<dbReference type="SUPFAM" id="SSF53137">
    <property type="entry name" value="Translational machinery components"/>
    <property type="match status" value="1"/>
</dbReference>
<dbReference type="NCBIfam" id="TIGR00060">
    <property type="entry name" value="L18_bact"/>
    <property type="match status" value="1"/>
</dbReference>
<gene>
    <name evidence="7" type="primary">rplR</name>
    <name evidence="8" type="ORF">AWM70_16530</name>
</gene>
<dbReference type="PANTHER" id="PTHR12899">
    <property type="entry name" value="39S RIBOSOMAL PROTEIN L18, MITOCHONDRIAL"/>
    <property type="match status" value="1"/>
</dbReference>
<evidence type="ECO:0000313" key="9">
    <source>
        <dbReference type="Proteomes" id="UP000092573"/>
    </source>
</evidence>
<dbReference type="Pfam" id="PF00861">
    <property type="entry name" value="Ribosomal_L18p"/>
    <property type="match status" value="1"/>
</dbReference>
<dbReference type="GO" id="GO:0006412">
    <property type="term" value="P:translation"/>
    <property type="evidence" value="ECO:0007669"/>
    <property type="project" value="UniProtKB-UniRule"/>
</dbReference>
<dbReference type="InterPro" id="IPR005484">
    <property type="entry name" value="Ribosomal_uL18_bac/plant/anim"/>
</dbReference>
<keyword evidence="4 7" id="KW-0689">Ribosomal protein</keyword>
<comment type="function">
    <text evidence="7">This is one of the proteins that bind and probably mediate the attachment of the 5S RNA into the large ribosomal subunit, where it forms part of the central protuberance.</text>
</comment>
<keyword evidence="5 7" id="KW-0687">Ribonucleoprotein</keyword>
<evidence type="ECO:0000256" key="3">
    <source>
        <dbReference type="ARBA" id="ARBA00022884"/>
    </source>
</evidence>
<comment type="similarity">
    <text evidence="1 7">Belongs to the universal ribosomal protein uL18 family.</text>
</comment>
<keyword evidence="3 7" id="KW-0694">RNA-binding</keyword>
<keyword evidence="9" id="KW-1185">Reference proteome</keyword>
<protein>
    <recommendedName>
        <fullName evidence="6 7">Large ribosomal subunit protein uL18</fullName>
    </recommendedName>
</protein>
<evidence type="ECO:0000256" key="4">
    <source>
        <dbReference type="ARBA" id="ARBA00022980"/>
    </source>
</evidence>
<comment type="subunit">
    <text evidence="7">Part of the 50S ribosomal subunit; part of the 5S rRNA/L5/L18/L25 subcomplex. Contacts the 5S and 23S rRNAs.</text>
</comment>
<proteinExistence type="inferred from homology"/>
<dbReference type="EMBL" id="CP014167">
    <property type="protein sequence ID" value="ANS75985.1"/>
    <property type="molecule type" value="Genomic_DNA"/>
</dbReference>
<dbReference type="KEGG" id="pyg:AWM70_16530"/>
<accession>A0A1B1N3L3</accession>
<evidence type="ECO:0000256" key="5">
    <source>
        <dbReference type="ARBA" id="ARBA00023274"/>
    </source>
</evidence>
<dbReference type="PANTHER" id="PTHR12899:SF3">
    <property type="entry name" value="LARGE RIBOSOMAL SUBUNIT PROTEIN UL18M"/>
    <property type="match status" value="1"/>
</dbReference>
<dbReference type="CDD" id="cd00432">
    <property type="entry name" value="Ribosomal_L18_L5e"/>
    <property type="match status" value="1"/>
</dbReference>
<evidence type="ECO:0000256" key="2">
    <source>
        <dbReference type="ARBA" id="ARBA00022730"/>
    </source>
</evidence>
<dbReference type="GO" id="GO:0022625">
    <property type="term" value="C:cytosolic large ribosomal subunit"/>
    <property type="evidence" value="ECO:0007669"/>
    <property type="project" value="TreeGrafter"/>
</dbReference>
<dbReference type="InterPro" id="IPR004389">
    <property type="entry name" value="Ribosomal_uL18_bac-type"/>
</dbReference>
<dbReference type="InterPro" id="IPR057268">
    <property type="entry name" value="Ribosomal_L18"/>
</dbReference>
<dbReference type="AlphaFoldDB" id="A0A1B1N3L3"/>